<dbReference type="OrthoDB" id="3215821at2"/>
<reference evidence="1 2" key="1">
    <citation type="submission" date="2011-05" db="EMBL/GenBank/DDBJ databases">
        <title>Whole genome sequence of Microlunatus phosphovorus NM-1.</title>
        <authorList>
            <person name="Hosoyama A."/>
            <person name="Sasaki K."/>
            <person name="Harada T."/>
            <person name="Igarashi R."/>
            <person name="Kawakoshi A."/>
            <person name="Sasagawa M."/>
            <person name="Fukada J."/>
            <person name="Nakamura S."/>
            <person name="Katano Y."/>
            <person name="Hanada S."/>
            <person name="Kamagata Y."/>
            <person name="Nakamura N."/>
            <person name="Yamazaki S."/>
            <person name="Fujita N."/>
        </authorList>
    </citation>
    <scope>NUCLEOTIDE SEQUENCE [LARGE SCALE GENOMIC DNA]</scope>
    <source>
        <strain evidence="2">ATCC 700054 / DSM 10555 / JCM 9379 / NBRC 101784 / NCIMB 13414 / VKM Ac-1990 / NM-1</strain>
    </source>
</reference>
<dbReference type="STRING" id="1032480.MLP_10330"/>
<dbReference type="SUPFAM" id="SSF89372">
    <property type="entry name" value="Fucose-specific lectin"/>
    <property type="match status" value="1"/>
</dbReference>
<evidence type="ECO:0008006" key="3">
    <source>
        <dbReference type="Google" id="ProtNLM"/>
    </source>
</evidence>
<dbReference type="Proteomes" id="UP000007947">
    <property type="component" value="Chromosome"/>
</dbReference>
<evidence type="ECO:0000313" key="2">
    <source>
        <dbReference type="Proteomes" id="UP000007947"/>
    </source>
</evidence>
<dbReference type="EMBL" id="AP012204">
    <property type="protein sequence ID" value="BAK34047.1"/>
    <property type="molecule type" value="Genomic_DNA"/>
</dbReference>
<keyword evidence="2" id="KW-1185">Reference proteome</keyword>
<proteinExistence type="predicted"/>
<gene>
    <name evidence="1" type="ordered locus">MLP_10330</name>
</gene>
<name>F5XMX4_MICPN</name>
<dbReference type="eggNOG" id="COG5549">
    <property type="taxonomic scope" value="Bacteria"/>
</dbReference>
<sequence length="287" mass="30444">MAARPLIIWRGHGTDQAIYSSEHSDGGFLRAFQMPASGSSLGIAAARLPGGGFTAAWRGADNDNRIWTAVAPITTNWSRQSLPAGAPRTEDRPALATYGSSVAMAWRGANTDEHIWYTAQVNAAQQPACDGKASSTHGPALADLGDGRLLLAWKSSGGNQRLYSATFDGHTWSEPLPGPGGSTHGPALATTQQGTALMVWKGSGGDDRLWKSSYVNGRWSAQALAVGRSSHGPAIAKVGLGVVMVWKGVLGDERLFWSRDLRSQHEVAPGYTSANTPAITYVDFMRL</sequence>
<organism evidence="1 2">
    <name type="scientific">Microlunatus phosphovorus (strain ATCC 700054 / DSM 10555 / JCM 9379 / NBRC 101784 / NCIMB 13414 / VKM Ac-1990 / NM-1)</name>
    <dbReference type="NCBI Taxonomy" id="1032480"/>
    <lineage>
        <taxon>Bacteria</taxon>
        <taxon>Bacillati</taxon>
        <taxon>Actinomycetota</taxon>
        <taxon>Actinomycetes</taxon>
        <taxon>Propionibacteriales</taxon>
        <taxon>Propionibacteriaceae</taxon>
        <taxon>Microlunatus</taxon>
    </lineage>
</organism>
<accession>F5XMX4</accession>
<evidence type="ECO:0000313" key="1">
    <source>
        <dbReference type="EMBL" id="BAK34047.1"/>
    </source>
</evidence>
<dbReference type="HOGENOM" id="CLU_975744_0_0_11"/>
<dbReference type="AlphaFoldDB" id="F5XMX4"/>
<dbReference type="RefSeq" id="WP_013861930.1">
    <property type="nucleotide sequence ID" value="NC_015635.1"/>
</dbReference>
<protein>
    <recommendedName>
        <fullName evidence="3">Sialidase domain-containing protein</fullName>
    </recommendedName>
</protein>
<dbReference type="KEGG" id="mph:MLP_10330"/>